<keyword evidence="1" id="KW-1133">Transmembrane helix</keyword>
<gene>
    <name evidence="2" type="ORF">GMB86_11195</name>
</gene>
<dbReference type="OrthoDB" id="2991597at2"/>
<keyword evidence="1" id="KW-0472">Membrane</keyword>
<proteinExistence type="predicted"/>
<feature type="transmembrane region" description="Helical" evidence="1">
    <location>
        <begin position="69"/>
        <end position="88"/>
    </location>
</feature>
<evidence type="ECO:0000256" key="1">
    <source>
        <dbReference type="SAM" id="Phobius"/>
    </source>
</evidence>
<protein>
    <submittedName>
        <fullName evidence="2">Uncharacterized protein</fullName>
    </submittedName>
</protein>
<sequence>MYELCRKYMNQNVEIRCHDGSIHRGRITKVDRQYVYIKPMNDFNPNSINNGPGLFFWGPGYGYGYGYDGWGYGIALGSIAAILALGLIW</sequence>
<dbReference type="RefSeq" id="WP_155219905.1">
    <property type="nucleotide sequence ID" value="NZ_WNHB01000017.1"/>
</dbReference>
<dbReference type="AlphaFoldDB" id="A0A6N8CU02"/>
<evidence type="ECO:0000313" key="2">
    <source>
        <dbReference type="EMBL" id="MTT32573.1"/>
    </source>
</evidence>
<accession>A0A6N8CU02</accession>
<reference evidence="2 3" key="1">
    <citation type="submission" date="2019-11" db="EMBL/GenBank/DDBJ databases">
        <title>Terrilactibacillus tamarindus sp. nov. BCM23-1 isolated from bark of Tamarindus indica.</title>
        <authorList>
            <person name="Kingkaew E."/>
            <person name="Tanasupawat S."/>
        </authorList>
    </citation>
    <scope>NUCLEOTIDE SEQUENCE [LARGE SCALE GENOMIC DNA]</scope>
    <source>
        <strain evidence="2 3">BCM23-1</strain>
    </source>
</reference>
<comment type="caution">
    <text evidence="2">The sequence shown here is derived from an EMBL/GenBank/DDBJ whole genome shotgun (WGS) entry which is preliminary data.</text>
</comment>
<dbReference type="EMBL" id="WNHB01000017">
    <property type="protein sequence ID" value="MTT32573.1"/>
    <property type="molecule type" value="Genomic_DNA"/>
</dbReference>
<organism evidence="2 3">
    <name type="scientific">Terrilactibacillus tamarindi</name>
    <dbReference type="NCBI Taxonomy" id="2599694"/>
    <lineage>
        <taxon>Bacteria</taxon>
        <taxon>Bacillati</taxon>
        <taxon>Bacillota</taxon>
        <taxon>Bacilli</taxon>
        <taxon>Bacillales</taxon>
        <taxon>Bacillaceae</taxon>
        <taxon>Terrilactibacillus</taxon>
    </lineage>
</organism>
<keyword evidence="1" id="KW-0812">Transmembrane</keyword>
<name>A0A6N8CU02_9BACI</name>
<evidence type="ECO:0000313" key="3">
    <source>
        <dbReference type="Proteomes" id="UP000440978"/>
    </source>
</evidence>
<keyword evidence="3" id="KW-1185">Reference proteome</keyword>
<dbReference type="Proteomes" id="UP000440978">
    <property type="component" value="Unassembled WGS sequence"/>
</dbReference>